<dbReference type="EMBL" id="AGEE01000017">
    <property type="protein sequence ID" value="EHO12364.1"/>
    <property type="molecule type" value="Genomic_DNA"/>
</dbReference>
<comment type="caution">
    <text evidence="1">The sequence shown here is derived from an EMBL/GenBank/DDBJ whole genome shotgun (WGS) entry which is preliminary data.</text>
</comment>
<protein>
    <submittedName>
        <fullName evidence="1">Uncharacterized protein</fullName>
    </submittedName>
</protein>
<name>A0AAV3F3G8_9FLAO</name>
<reference evidence="1 2" key="1">
    <citation type="submission" date="2011-11" db="EMBL/GenBank/DDBJ databases">
        <title>The Genome Sequence of Myroides odoratimimus CIP 101113.</title>
        <authorList>
            <person name="Earl A."/>
            <person name="Ward D."/>
            <person name="Feldgarden M."/>
            <person name="Gevers D."/>
            <person name="Huys G."/>
            <person name="Young S.K."/>
            <person name="Zeng Q."/>
            <person name="Gargeya S."/>
            <person name="Fitzgerald M."/>
            <person name="Haas B."/>
            <person name="Abouelleil A."/>
            <person name="Alvarado L."/>
            <person name="Arachchi H.M."/>
            <person name="Berlin A."/>
            <person name="Brown A."/>
            <person name="Chapman S.B."/>
            <person name="Chen Z."/>
            <person name="Dunbar C."/>
            <person name="Freedman E."/>
            <person name="Gearin G."/>
            <person name="Goldberg J."/>
            <person name="Griggs A."/>
            <person name="Gujja S."/>
            <person name="Heiman D."/>
            <person name="Howarth C."/>
            <person name="Larson L."/>
            <person name="Lui A."/>
            <person name="MacDonald P.J.P."/>
            <person name="Montmayeur A."/>
            <person name="Murphy C."/>
            <person name="Neiman D."/>
            <person name="Pearson M."/>
            <person name="Priest M."/>
            <person name="Roberts A."/>
            <person name="Saif S."/>
            <person name="Shea T."/>
            <person name="Shenoy N."/>
            <person name="Sisk P."/>
            <person name="Stolte C."/>
            <person name="Sykes S."/>
            <person name="Wortman J."/>
            <person name="Nusbaum C."/>
            <person name="Birren B."/>
        </authorList>
    </citation>
    <scope>NUCLEOTIDE SEQUENCE [LARGE SCALE GENOMIC DNA]</scope>
    <source>
        <strain evidence="1 2">CIP 101113</strain>
    </source>
</reference>
<gene>
    <name evidence="1" type="ORF">HMPREF9715_01519</name>
</gene>
<sequence>MKKLKKTKLIEEIKKGEKSGFSSDFNRDTFKEDLHQKYATKE</sequence>
<dbReference type="Proteomes" id="UP000004834">
    <property type="component" value="Unassembled WGS sequence"/>
</dbReference>
<proteinExistence type="predicted"/>
<dbReference type="RefSeq" id="WP_006259222.1">
    <property type="nucleotide sequence ID" value="NZ_JH590837.1"/>
</dbReference>
<organism evidence="1 2">
    <name type="scientific">Myroides odoratimimus CIP 101113</name>
    <dbReference type="NCBI Taxonomy" id="883154"/>
    <lineage>
        <taxon>Bacteria</taxon>
        <taxon>Pseudomonadati</taxon>
        <taxon>Bacteroidota</taxon>
        <taxon>Flavobacteriia</taxon>
        <taxon>Flavobacteriales</taxon>
        <taxon>Flavobacteriaceae</taxon>
        <taxon>Myroides</taxon>
    </lineage>
</organism>
<accession>A0AAV3F3G8</accession>
<evidence type="ECO:0000313" key="2">
    <source>
        <dbReference type="Proteomes" id="UP000004834"/>
    </source>
</evidence>
<dbReference type="AlphaFoldDB" id="A0AAV3F3G8"/>
<evidence type="ECO:0000313" key="1">
    <source>
        <dbReference type="EMBL" id="EHO12364.1"/>
    </source>
</evidence>